<evidence type="ECO:0000313" key="3">
    <source>
        <dbReference type="Proteomes" id="UP001243330"/>
    </source>
</evidence>
<reference evidence="2" key="1">
    <citation type="submission" date="2023-01" db="EMBL/GenBank/DDBJ databases">
        <title>Colletotrichum chrysophilum M932 genome sequence.</title>
        <authorList>
            <person name="Baroncelli R."/>
        </authorList>
    </citation>
    <scope>NUCLEOTIDE SEQUENCE</scope>
    <source>
        <strain evidence="2">M932</strain>
    </source>
</reference>
<name>A0AAD9EQT1_9PEZI</name>
<organism evidence="2 3">
    <name type="scientific">Colletotrichum chrysophilum</name>
    <dbReference type="NCBI Taxonomy" id="1836956"/>
    <lineage>
        <taxon>Eukaryota</taxon>
        <taxon>Fungi</taxon>
        <taxon>Dikarya</taxon>
        <taxon>Ascomycota</taxon>
        <taxon>Pezizomycotina</taxon>
        <taxon>Sordariomycetes</taxon>
        <taxon>Hypocreomycetidae</taxon>
        <taxon>Glomerellales</taxon>
        <taxon>Glomerellaceae</taxon>
        <taxon>Colletotrichum</taxon>
        <taxon>Colletotrichum gloeosporioides species complex</taxon>
    </lineage>
</organism>
<dbReference type="AlphaFoldDB" id="A0AAD9EQT1"/>
<evidence type="ECO:0000256" key="1">
    <source>
        <dbReference type="SAM" id="MobiDB-lite"/>
    </source>
</evidence>
<dbReference type="Proteomes" id="UP001243330">
    <property type="component" value="Unassembled WGS sequence"/>
</dbReference>
<comment type="caution">
    <text evidence="2">The sequence shown here is derived from an EMBL/GenBank/DDBJ whole genome shotgun (WGS) entry which is preliminary data.</text>
</comment>
<protein>
    <submittedName>
        <fullName evidence="2">Uncharacterized protein</fullName>
    </submittedName>
</protein>
<evidence type="ECO:0000313" key="2">
    <source>
        <dbReference type="EMBL" id="KAK1853261.1"/>
    </source>
</evidence>
<feature type="region of interest" description="Disordered" evidence="1">
    <location>
        <begin position="106"/>
        <end position="133"/>
    </location>
</feature>
<gene>
    <name evidence="2" type="ORF">CCHR01_04097</name>
</gene>
<accession>A0AAD9EQT1</accession>
<dbReference type="EMBL" id="JAQOWY010000058">
    <property type="protein sequence ID" value="KAK1853261.1"/>
    <property type="molecule type" value="Genomic_DNA"/>
</dbReference>
<keyword evidence="3" id="KW-1185">Reference proteome</keyword>
<sequence length="133" mass="14609">MDTQLRVDCGHGMHLWTEVPGAIEILLGWNGDAGNGKTSAVGHKSPSSADILLFFDPSTVNPMPANAFKFLTQFFDKLPVVSMRLRQPPQHEGDLFGIAGRTFKREPAPGRQWIRAPARQERENVGPDAQATS</sequence>
<proteinExistence type="predicted"/>